<dbReference type="Gene3D" id="3.40.50.300">
    <property type="entry name" value="P-loop containing nucleotide triphosphate hydrolases"/>
    <property type="match status" value="1"/>
</dbReference>
<dbReference type="InterPro" id="IPR036187">
    <property type="entry name" value="DNA_mismatch_repair_MutS_sf"/>
</dbReference>
<name>A0A1C2G3N1_9GAMM</name>
<dbReference type="Proteomes" id="UP000253250">
    <property type="component" value="Unassembled WGS sequence"/>
</dbReference>
<accession>A0A1C2G3N1</accession>
<dbReference type="SMART" id="SM00534">
    <property type="entry name" value="MUTSac"/>
    <property type="match status" value="1"/>
</dbReference>
<dbReference type="InterPro" id="IPR005747">
    <property type="entry name" value="MutS2"/>
</dbReference>
<dbReference type="NCBIfam" id="TIGR01069">
    <property type="entry name" value="mutS2"/>
    <property type="match status" value="1"/>
</dbReference>
<dbReference type="InterPro" id="IPR007696">
    <property type="entry name" value="DNA_mismatch_repair_MutS_core"/>
</dbReference>
<dbReference type="GO" id="GO:0004519">
    <property type="term" value="F:endonuclease activity"/>
    <property type="evidence" value="ECO:0007669"/>
    <property type="project" value="InterPro"/>
</dbReference>
<dbReference type="GO" id="GO:0030983">
    <property type="term" value="F:mismatched DNA binding"/>
    <property type="evidence" value="ECO:0007669"/>
    <property type="project" value="InterPro"/>
</dbReference>
<protein>
    <submittedName>
        <fullName evidence="1">DNA mismatch repair protein MutS</fullName>
    </submittedName>
</protein>
<dbReference type="GO" id="GO:0016887">
    <property type="term" value="F:ATP hydrolysis activity"/>
    <property type="evidence" value="ECO:0007669"/>
    <property type="project" value="InterPro"/>
</dbReference>
<dbReference type="GO" id="GO:0045910">
    <property type="term" value="P:negative regulation of DNA recombination"/>
    <property type="evidence" value="ECO:0007669"/>
    <property type="project" value="InterPro"/>
</dbReference>
<dbReference type="SMART" id="SM00533">
    <property type="entry name" value="MUTSd"/>
    <property type="match status" value="1"/>
</dbReference>
<dbReference type="SUPFAM" id="SSF52540">
    <property type="entry name" value="P-loop containing nucleoside triphosphate hydrolases"/>
    <property type="match status" value="1"/>
</dbReference>
<dbReference type="InterPro" id="IPR027417">
    <property type="entry name" value="P-loop_NTPase"/>
</dbReference>
<keyword evidence="2" id="KW-1185">Reference proteome</keyword>
<dbReference type="OrthoDB" id="9808166at2"/>
<comment type="caution">
    <text evidence="1">The sequence shown here is derived from an EMBL/GenBank/DDBJ whole genome shotgun (WGS) entry which is preliminary data.</text>
</comment>
<dbReference type="RefSeq" id="WP_065969101.1">
    <property type="nucleotide sequence ID" value="NZ_CP080624.1"/>
</dbReference>
<dbReference type="GO" id="GO:0140664">
    <property type="term" value="F:ATP-dependent DNA damage sensor activity"/>
    <property type="evidence" value="ECO:0007669"/>
    <property type="project" value="InterPro"/>
</dbReference>
<dbReference type="SUPFAM" id="SSF48334">
    <property type="entry name" value="DNA repair protein MutS, domain III"/>
    <property type="match status" value="1"/>
</dbReference>
<gene>
    <name evidence="1" type="ORF">C4900_05260</name>
</gene>
<dbReference type="GO" id="GO:0005524">
    <property type="term" value="F:ATP binding"/>
    <property type="evidence" value="ECO:0007669"/>
    <property type="project" value="InterPro"/>
</dbReference>
<organism evidence="1 2">
    <name type="scientific">Acidiferrobacter thiooxydans</name>
    <dbReference type="NCBI Taxonomy" id="163359"/>
    <lineage>
        <taxon>Bacteria</taxon>
        <taxon>Pseudomonadati</taxon>
        <taxon>Pseudomonadota</taxon>
        <taxon>Gammaproteobacteria</taxon>
        <taxon>Acidiferrobacterales</taxon>
        <taxon>Acidiferrobacteraceae</taxon>
        <taxon>Acidiferrobacter</taxon>
    </lineage>
</organism>
<sequence length="521" mass="54918">MDADLDALEFAAVRRLLERLTATPYGADAARALVPAPDIGAAQALQRAVTAARRAIEQGAAALPRLPDIRAALRQAGQARAALAGTALAHIAQLMRAGTALRALCAQYPDLYPDEGALAGAPQLLAQLDAAVTPGGRVNDTASPRLAELAQEMSRGRADVEDLLRQRLAALGAADEGDDAIVSSGSRLLLAVAPQVADTIKGVRRGPAGHGRRYLVEPLEAVAANNRLEACAGRRDAEELAVRRTLTAEVAAALEALEALLGAVTWIDLAFAAGHLSIHMNAHAPRLVPEPLLRLTAVYHPAMLLAFADRRGPCPVPLSIALDDSHPMLLVTGPNTGGKTVVLKTVGLLVTMAHCGLHIPGEGEAVVGRFRRVIVDIGDRQSLLHQLSTFASHVEVLIRLLREADGETLVLMDELGTGTDPEEGAALAMAVLDELAHRRVRGIITTHLSPLKGYAASHPYLTNATMRFDRERLAPTYELVMGESGSSHGLTIAERRGLAPALLQAARAHLARLEAGRGAPP</sequence>
<evidence type="ECO:0000313" key="1">
    <source>
        <dbReference type="EMBL" id="RCN59132.1"/>
    </source>
</evidence>
<dbReference type="AlphaFoldDB" id="A0A1C2G3N1"/>
<reference evidence="1 2" key="1">
    <citation type="submission" date="2018-02" db="EMBL/GenBank/DDBJ databases">
        <title>Insights into the biology of acidophilic members of the Acidiferrobacteraceae family derived from comparative genomic analyses.</title>
        <authorList>
            <person name="Issotta F."/>
            <person name="Thyssen C."/>
            <person name="Mena C."/>
            <person name="Moya A."/>
            <person name="Bellenberg S."/>
            <person name="Sproer C."/>
            <person name="Covarrubias P.C."/>
            <person name="Sand W."/>
            <person name="Quatrini R."/>
            <person name="Vera M."/>
        </authorList>
    </citation>
    <scope>NUCLEOTIDE SEQUENCE [LARGE SCALE GENOMIC DNA]</scope>
    <source>
        <strain evidence="2">m-1</strain>
    </source>
</reference>
<dbReference type="GO" id="GO:0006298">
    <property type="term" value="P:mismatch repair"/>
    <property type="evidence" value="ECO:0007669"/>
    <property type="project" value="InterPro"/>
</dbReference>
<dbReference type="InterPro" id="IPR045076">
    <property type="entry name" value="MutS"/>
</dbReference>
<dbReference type="EMBL" id="PSYR01000001">
    <property type="protein sequence ID" value="RCN59132.1"/>
    <property type="molecule type" value="Genomic_DNA"/>
</dbReference>
<dbReference type="Pfam" id="PF00488">
    <property type="entry name" value="MutS_V"/>
    <property type="match status" value="1"/>
</dbReference>
<dbReference type="InterPro" id="IPR000432">
    <property type="entry name" value="DNA_mismatch_repair_MutS_C"/>
</dbReference>
<dbReference type="PANTHER" id="PTHR48466">
    <property type="entry name" value="OS10G0509000 PROTEIN-RELATED"/>
    <property type="match status" value="1"/>
</dbReference>
<dbReference type="PANTHER" id="PTHR48466:SF2">
    <property type="entry name" value="OS10G0509000 PROTEIN"/>
    <property type="match status" value="1"/>
</dbReference>
<evidence type="ECO:0000313" key="2">
    <source>
        <dbReference type="Proteomes" id="UP000253250"/>
    </source>
</evidence>
<dbReference type="STRING" id="163359.A9R16_08470"/>
<proteinExistence type="predicted"/>